<comment type="subcellular location">
    <subcellularLocation>
        <location evidence="2">Membrane</location>
    </subcellularLocation>
</comment>
<feature type="transmembrane region" description="Helical" evidence="11">
    <location>
        <begin position="308"/>
        <end position="328"/>
    </location>
</feature>
<evidence type="ECO:0000256" key="9">
    <source>
        <dbReference type="ARBA" id="ARBA00023136"/>
    </source>
</evidence>
<evidence type="ECO:0000256" key="5">
    <source>
        <dbReference type="ARBA" id="ARBA00022723"/>
    </source>
</evidence>
<evidence type="ECO:0000256" key="10">
    <source>
        <dbReference type="RuleBase" id="RU000461"/>
    </source>
</evidence>
<name>A0ABU6XCL3_9FABA</name>
<keyword evidence="6 10" id="KW-0560">Oxidoreductase</keyword>
<dbReference type="PROSITE" id="PS00086">
    <property type="entry name" value="CYTOCHROME_P450"/>
    <property type="match status" value="1"/>
</dbReference>
<gene>
    <name evidence="12" type="ORF">PIB30_040273</name>
</gene>
<evidence type="ECO:0000256" key="2">
    <source>
        <dbReference type="ARBA" id="ARBA00004370"/>
    </source>
</evidence>
<proteinExistence type="inferred from homology"/>
<dbReference type="InterPro" id="IPR001128">
    <property type="entry name" value="Cyt_P450"/>
</dbReference>
<dbReference type="InterPro" id="IPR017972">
    <property type="entry name" value="Cyt_P450_CS"/>
</dbReference>
<dbReference type="PANTHER" id="PTHR47943:SF9">
    <property type="entry name" value="CYTOCHROME P450"/>
    <property type="match status" value="1"/>
</dbReference>
<feature type="transmembrane region" description="Helical" evidence="11">
    <location>
        <begin position="6"/>
        <end position="25"/>
    </location>
</feature>
<comment type="cofactor">
    <cofactor evidence="1">
        <name>heme</name>
        <dbReference type="ChEBI" id="CHEBI:30413"/>
    </cofactor>
</comment>
<dbReference type="SUPFAM" id="SSF48264">
    <property type="entry name" value="Cytochrome P450"/>
    <property type="match status" value="1"/>
</dbReference>
<dbReference type="PRINTS" id="PR00385">
    <property type="entry name" value="P450"/>
</dbReference>
<sequence length="523" mass="59529">MLPIPALWFLLGGFILFILSTALLFQKQSQQKQKQPPPPPGPPGLPVVGHLHMLGELPHRSLETLSEKYGPIMSLRLGQVPTIVISSPEVAELCLKKHDTDFASRPRLEASEYFSYGYKGMIFSEYSPYWRNMRKVCTLQLLSASKVESFAPLRKSELEKAVKTVEKAAEGGEVVNLSEVVHSVMEDVVYKMVLGCNKDDKFDLKGLIHEMLILGGKFNVTDFVPWLGPLDLQGLRRNFKKLSKKLDQVLEKIIKDHEHASSNAHNNNNNQKQINKDFVDILLSQMHQPIDPYDEQNHVIDRTNIKAIVLDMIAAAFDTSATVILWALSELLRHPRVMKKLQEELRNVVGMNKLVEEVDFPKLSYLDMVIKETLRLHPAGTFITRKSTKDTVIHDYYIKKSSEVLVNLWAIGRDPKVWSKNALEFYPERFLNKNVDVRGYDFELIPFGSGRRGCPGIQLGLVTVKLVVSQFVHCFDWELPYGMSPNELDMSEKYGITVPRVKDLLAVPTSRPLEIWAQDGWNK</sequence>
<comment type="similarity">
    <text evidence="3 10">Belongs to the cytochrome P450 family.</text>
</comment>
<evidence type="ECO:0000256" key="8">
    <source>
        <dbReference type="ARBA" id="ARBA00023033"/>
    </source>
</evidence>
<evidence type="ECO:0000313" key="13">
    <source>
        <dbReference type="Proteomes" id="UP001341840"/>
    </source>
</evidence>
<dbReference type="Proteomes" id="UP001341840">
    <property type="component" value="Unassembled WGS sequence"/>
</dbReference>
<evidence type="ECO:0000256" key="1">
    <source>
        <dbReference type="ARBA" id="ARBA00001971"/>
    </source>
</evidence>
<keyword evidence="11" id="KW-0812">Transmembrane</keyword>
<dbReference type="InterPro" id="IPR036396">
    <property type="entry name" value="Cyt_P450_sf"/>
</dbReference>
<evidence type="ECO:0000256" key="3">
    <source>
        <dbReference type="ARBA" id="ARBA00010617"/>
    </source>
</evidence>
<dbReference type="Gene3D" id="1.10.630.10">
    <property type="entry name" value="Cytochrome P450"/>
    <property type="match status" value="1"/>
</dbReference>
<keyword evidence="9 11" id="KW-0472">Membrane</keyword>
<dbReference type="Pfam" id="PF00067">
    <property type="entry name" value="p450"/>
    <property type="match status" value="1"/>
</dbReference>
<evidence type="ECO:0000256" key="6">
    <source>
        <dbReference type="ARBA" id="ARBA00023002"/>
    </source>
</evidence>
<dbReference type="PANTHER" id="PTHR47943">
    <property type="entry name" value="CYTOCHROME P450 93A3-LIKE"/>
    <property type="match status" value="1"/>
</dbReference>
<organism evidence="12 13">
    <name type="scientific">Stylosanthes scabra</name>
    <dbReference type="NCBI Taxonomy" id="79078"/>
    <lineage>
        <taxon>Eukaryota</taxon>
        <taxon>Viridiplantae</taxon>
        <taxon>Streptophyta</taxon>
        <taxon>Embryophyta</taxon>
        <taxon>Tracheophyta</taxon>
        <taxon>Spermatophyta</taxon>
        <taxon>Magnoliopsida</taxon>
        <taxon>eudicotyledons</taxon>
        <taxon>Gunneridae</taxon>
        <taxon>Pentapetalae</taxon>
        <taxon>rosids</taxon>
        <taxon>fabids</taxon>
        <taxon>Fabales</taxon>
        <taxon>Fabaceae</taxon>
        <taxon>Papilionoideae</taxon>
        <taxon>50 kb inversion clade</taxon>
        <taxon>dalbergioids sensu lato</taxon>
        <taxon>Dalbergieae</taxon>
        <taxon>Pterocarpus clade</taxon>
        <taxon>Stylosanthes</taxon>
    </lineage>
</organism>
<evidence type="ECO:0000256" key="4">
    <source>
        <dbReference type="ARBA" id="ARBA00022617"/>
    </source>
</evidence>
<comment type="caution">
    <text evidence="12">The sequence shown here is derived from an EMBL/GenBank/DDBJ whole genome shotgun (WGS) entry which is preliminary data.</text>
</comment>
<dbReference type="EMBL" id="JASCZI010211665">
    <property type="protein sequence ID" value="MED6195677.1"/>
    <property type="molecule type" value="Genomic_DNA"/>
</dbReference>
<evidence type="ECO:0000256" key="11">
    <source>
        <dbReference type="SAM" id="Phobius"/>
    </source>
</evidence>
<keyword evidence="13" id="KW-1185">Reference proteome</keyword>
<keyword evidence="7 10" id="KW-0408">Iron</keyword>
<reference evidence="12 13" key="1">
    <citation type="journal article" date="2023" name="Plants (Basel)">
        <title>Bridging the Gap: Combining Genomics and Transcriptomics Approaches to Understand Stylosanthes scabra, an Orphan Legume from the Brazilian Caatinga.</title>
        <authorList>
            <person name="Ferreira-Neto J.R.C."/>
            <person name="da Silva M.D."/>
            <person name="Binneck E."/>
            <person name="de Melo N.F."/>
            <person name="da Silva R.H."/>
            <person name="de Melo A.L.T.M."/>
            <person name="Pandolfi V."/>
            <person name="Bustamante F.O."/>
            <person name="Brasileiro-Vidal A.C."/>
            <person name="Benko-Iseppon A.M."/>
        </authorList>
    </citation>
    <scope>NUCLEOTIDE SEQUENCE [LARGE SCALE GENOMIC DNA]</scope>
    <source>
        <tissue evidence="12">Leaves</tissue>
    </source>
</reference>
<dbReference type="InterPro" id="IPR002401">
    <property type="entry name" value="Cyt_P450_E_grp-I"/>
</dbReference>
<keyword evidence="4 10" id="KW-0349">Heme</keyword>
<dbReference type="PRINTS" id="PR00463">
    <property type="entry name" value="EP450I"/>
</dbReference>
<evidence type="ECO:0000256" key="7">
    <source>
        <dbReference type="ARBA" id="ARBA00023004"/>
    </source>
</evidence>
<keyword evidence="11" id="KW-1133">Transmembrane helix</keyword>
<dbReference type="CDD" id="cd11072">
    <property type="entry name" value="CYP71-like"/>
    <property type="match status" value="1"/>
</dbReference>
<keyword evidence="8 10" id="KW-0503">Monooxygenase</keyword>
<accession>A0ABU6XCL3</accession>
<keyword evidence="5 10" id="KW-0479">Metal-binding</keyword>
<protein>
    <submittedName>
        <fullName evidence="12">Uncharacterized protein</fullName>
    </submittedName>
</protein>
<evidence type="ECO:0000313" key="12">
    <source>
        <dbReference type="EMBL" id="MED6195677.1"/>
    </source>
</evidence>